<dbReference type="PANTHER" id="PTHR43861">
    <property type="entry name" value="TRANS-ACONITATE 2-METHYLTRANSFERASE-RELATED"/>
    <property type="match status" value="1"/>
</dbReference>
<organism evidence="2 3">
    <name type="scientific">Methanosphaerula palustris (strain ATCC BAA-1556 / DSM 19958 / E1-9c)</name>
    <dbReference type="NCBI Taxonomy" id="521011"/>
    <lineage>
        <taxon>Archaea</taxon>
        <taxon>Methanobacteriati</taxon>
        <taxon>Methanobacteriota</taxon>
        <taxon>Stenosarchaea group</taxon>
        <taxon>Methanomicrobia</taxon>
        <taxon>Methanomicrobiales</taxon>
        <taxon>Methanoregulaceae</taxon>
        <taxon>Methanosphaerula</taxon>
    </lineage>
</organism>
<keyword evidence="3" id="KW-1185">Reference proteome</keyword>
<dbReference type="Gene3D" id="3.40.50.150">
    <property type="entry name" value="Vaccinia Virus protein VP39"/>
    <property type="match status" value="1"/>
</dbReference>
<dbReference type="InterPro" id="IPR013216">
    <property type="entry name" value="Methyltransf_11"/>
</dbReference>
<feature type="domain" description="Methyltransferase type 11" evidence="1">
    <location>
        <begin position="51"/>
        <end position="150"/>
    </location>
</feature>
<sequence length="274" mass="30571">MEECSIIMTKSIAPSDTQDLAEHYDQTSDAQYENGIHLITELRINNGDRVLDLGCGTGRLARHVAEITGKTGFVVGLDPSDHRIKLALEKSRLFPQLSFRVGSDLSLGNFPDNSFDAVYLNSAFHHIKDHKGQESALTQVRRILKPGGKIGLSDPDQTSPSILRTITHEVLGKYGVHSQDDDGITPAELESLLRYTGFWIQKVKYIKNPERYDSAQAIIDAAESSHFGNYLSEVPEEHRDQVRLEITKKLSELQTSTGIFMKRSRVLIIAEKPG</sequence>
<gene>
    <name evidence="2" type="ordered locus">Mpal_1129</name>
</gene>
<dbReference type="AlphaFoldDB" id="B8GH67"/>
<dbReference type="STRING" id="521011.Mpal_1129"/>
<dbReference type="SUPFAM" id="SSF53335">
    <property type="entry name" value="S-adenosyl-L-methionine-dependent methyltransferases"/>
    <property type="match status" value="1"/>
</dbReference>
<dbReference type="HOGENOM" id="CLU_037990_2_7_2"/>
<dbReference type="Pfam" id="PF08241">
    <property type="entry name" value="Methyltransf_11"/>
    <property type="match status" value="1"/>
</dbReference>
<proteinExistence type="predicted"/>
<dbReference type="InterPro" id="IPR029063">
    <property type="entry name" value="SAM-dependent_MTases_sf"/>
</dbReference>
<dbReference type="CDD" id="cd02440">
    <property type="entry name" value="AdoMet_MTases"/>
    <property type="match status" value="1"/>
</dbReference>
<evidence type="ECO:0000313" key="3">
    <source>
        <dbReference type="Proteomes" id="UP000002457"/>
    </source>
</evidence>
<name>B8GH67_METPE</name>
<dbReference type="Proteomes" id="UP000002457">
    <property type="component" value="Chromosome"/>
</dbReference>
<evidence type="ECO:0000313" key="2">
    <source>
        <dbReference type="EMBL" id="ACL16472.1"/>
    </source>
</evidence>
<protein>
    <submittedName>
        <fullName evidence="2">Methyltransferase type 11</fullName>
    </submittedName>
</protein>
<accession>B8GH67</accession>
<evidence type="ECO:0000259" key="1">
    <source>
        <dbReference type="Pfam" id="PF08241"/>
    </source>
</evidence>
<keyword evidence="2" id="KW-0489">Methyltransferase</keyword>
<keyword evidence="2" id="KW-0808">Transferase</keyword>
<dbReference type="KEGG" id="mpl:Mpal_1129"/>
<dbReference type="eggNOG" id="arCOG01783">
    <property type="taxonomic scope" value="Archaea"/>
</dbReference>
<dbReference type="EMBL" id="CP001338">
    <property type="protein sequence ID" value="ACL16472.1"/>
    <property type="molecule type" value="Genomic_DNA"/>
</dbReference>
<reference evidence="2 3" key="1">
    <citation type="journal article" date="2015" name="Genome Announc.">
        <title>Complete Genome Sequence of Methanosphaerula palustris E1-9CT, a Hydrogenotrophic Methanogen Isolated from a Minerotrophic Fen Peatland.</title>
        <authorList>
            <person name="Cadillo-Quiroz H."/>
            <person name="Browne P."/>
            <person name="Kyrpides N."/>
            <person name="Woyke T."/>
            <person name="Goodwin L."/>
            <person name="Detter C."/>
            <person name="Yavitt J.B."/>
            <person name="Zinder S.H."/>
        </authorList>
    </citation>
    <scope>NUCLEOTIDE SEQUENCE [LARGE SCALE GENOMIC DNA]</scope>
    <source>
        <strain evidence="3">ATCC BAA-1556 / DSM 19958 / E1-9c</strain>
    </source>
</reference>
<dbReference type="GO" id="GO:0032259">
    <property type="term" value="P:methylation"/>
    <property type="evidence" value="ECO:0007669"/>
    <property type="project" value="UniProtKB-KW"/>
</dbReference>
<dbReference type="GO" id="GO:0008757">
    <property type="term" value="F:S-adenosylmethionine-dependent methyltransferase activity"/>
    <property type="evidence" value="ECO:0007669"/>
    <property type="project" value="InterPro"/>
</dbReference>